<organismHost>
    <name type="scientific">Chlorella</name>
    <dbReference type="NCBI Taxonomy" id="3071"/>
</organismHost>
<evidence type="ECO:0000313" key="3">
    <source>
        <dbReference type="Proteomes" id="UP000000862"/>
    </source>
</evidence>
<dbReference type="Proteomes" id="UP000000862">
    <property type="component" value="Segment"/>
</dbReference>
<dbReference type="RefSeq" id="NP_048394.1">
    <property type="nucleotide sequence ID" value="NC_000852.5"/>
</dbReference>
<organism evidence="2 3">
    <name type="scientific">Paramecium bursaria Chlorella virus 1</name>
    <name type="common">PBCV-1</name>
    <dbReference type="NCBI Taxonomy" id="10506"/>
    <lineage>
        <taxon>Viruses</taxon>
        <taxon>Varidnaviria</taxon>
        <taxon>Bamfordvirae</taxon>
        <taxon>Nucleocytoviricota</taxon>
        <taxon>Megaviricetes</taxon>
        <taxon>Algavirales</taxon>
        <taxon>Phycodnaviridae</taxon>
        <taxon>Chlorovirus</taxon>
        <taxon>Chlorovirus vanettense</taxon>
    </lineage>
</organism>
<gene>
    <name evidence="2" type="primary">a046R</name>
</gene>
<dbReference type="KEGG" id="vg:917895"/>
<sequence length="166" mass="19641">MCTFRLYTIRSYQLRFRVFLRSFSDGCRNRHRLLSHIYDRLRTDRLVTSEESSSAIVWLQGASLRREVLLRMLTVRKLWSNSRLPIEFVLCSSMKDFEQRPTFSISEHISKLRISDSQSSDQVLPRNLPPTPISSNWGHRSQKRPSLLRVDLNPSCRIKCIFFLSY</sequence>
<accession>Q89381</accession>
<evidence type="ECO:0000256" key="1">
    <source>
        <dbReference type="SAM" id="MobiDB-lite"/>
    </source>
</evidence>
<reference evidence="2 3" key="8">
    <citation type="journal article" date="2010" name="J. Virol.">
        <title>Microarray analysis of Paramecium bursaria chlorella virus 1 transcription.</title>
        <authorList>
            <person name="Yanai-Balser G.M."/>
            <person name="Duncan G.A."/>
            <person name="Eudy J.D."/>
            <person name="Wang D."/>
            <person name="Li X."/>
            <person name="Agarkova I.V."/>
            <person name="Dunigan D.D."/>
            <person name="Van Etten J.L."/>
        </authorList>
    </citation>
    <scope>NUCLEOTIDE SEQUENCE [LARGE SCALE GENOMIC DNA]</scope>
</reference>
<feature type="region of interest" description="Disordered" evidence="1">
    <location>
        <begin position="116"/>
        <end position="140"/>
    </location>
</feature>
<keyword evidence="3" id="KW-1185">Reference proteome</keyword>
<reference evidence="2 3" key="3">
    <citation type="journal article" date="1996" name="Virology">
        <title>Analysis of 94 kb of the chlorella virus PBCV-1 330-kb genome: map positions 88 to 182.</title>
        <authorList>
            <person name="Lu Z."/>
            <person name="Li Y."/>
            <person name="Que Q."/>
            <person name="Kutish G.F."/>
            <person name="Rock D.L."/>
            <person name="Van Etten J.L."/>
        </authorList>
    </citation>
    <scope>NUCLEOTIDE SEQUENCE [LARGE SCALE GENOMIC DNA]</scope>
</reference>
<dbReference type="GeneID" id="917895"/>
<reference evidence="2 3" key="2">
    <citation type="journal article" date="1995" name="Virology">
        <title>Analysis of 43 kb of the Chlorella virus PBCV-1 330-kb genome: map positions 45 to 88.</title>
        <authorList>
            <person name="Li Y."/>
            <person name="Lu Z."/>
            <person name="Burbank D.E."/>
            <person name="Kutish G.F."/>
            <person name="Rock D.L."/>
            <person name="Van Etten J.L."/>
        </authorList>
    </citation>
    <scope>NUCLEOTIDE SEQUENCE [LARGE SCALE GENOMIC DNA]</scope>
</reference>
<dbReference type="PIR" id="T17536">
    <property type="entry name" value="T17536"/>
</dbReference>
<evidence type="ECO:0000313" key="2">
    <source>
        <dbReference type="EMBL" id="AAC96414.1"/>
    </source>
</evidence>
<reference evidence="2 3" key="5">
    <citation type="journal article" date="1997" name="Virology">
        <title>Analysis of 74 kb of DNA located at the right end of the 330-kb chlorella virus PBCV-1 genome.</title>
        <authorList>
            <person name="Li Y."/>
            <person name="Lu Z."/>
            <person name="Sun L."/>
            <person name="Ropp S."/>
            <person name="Kutish G.F."/>
            <person name="Rock D.L."/>
            <person name="Van Etten J.L."/>
        </authorList>
    </citation>
    <scope>NUCLEOTIDE SEQUENCE [LARGE SCALE GENOMIC DNA]</scope>
</reference>
<reference evidence="2 3" key="7">
    <citation type="journal article" date="2000" name="Virology">
        <title>Characterization of a beta-1,3-glucanase encoded by chlorella virus PBCV-1.</title>
        <authorList>
            <person name="Sun L."/>
            <person name="Gurnon J.R."/>
            <person name="Adams B.J."/>
            <person name="Graves M.V."/>
            <person name="Van Etten J.L."/>
        </authorList>
    </citation>
    <scope>NUCLEOTIDE SEQUENCE [LARGE SCALE GENOMIC DNA]</scope>
</reference>
<reference evidence="2 3" key="6">
    <citation type="journal article" date="1999" name="Virology">
        <title>Chlorella virus PBCV-1 encodes a functional homospermidine synthase.</title>
        <authorList>
            <person name="Kaiser A."/>
            <person name="Vollmert M."/>
            <person name="Tholl D."/>
            <person name="Graves M.V."/>
            <person name="Gurnon J.R."/>
            <person name="Xing W."/>
            <person name="Lisec A.D."/>
            <person name="Nickerson K.W."/>
            <person name="Van Etten J.L."/>
        </authorList>
    </citation>
    <scope>NUCLEOTIDE SEQUENCE [LARGE SCALE GENOMIC DNA]</scope>
</reference>
<reference evidence="2 3" key="1">
    <citation type="journal article" date="1995" name="Virology">
        <title>Analysis of 45 kb of DNA located at the left end of the chlorella virus PBCV-1 genome.</title>
        <authorList>
            <person name="Lu Z."/>
            <person name="Li Y."/>
            <person name="Zhang Y."/>
            <person name="Kutish G.F."/>
            <person name="Rock D.L."/>
            <person name="Van Etten J.L."/>
        </authorList>
    </citation>
    <scope>NUCLEOTIDE SEQUENCE [LARGE SCALE GENOMIC DNA]</scope>
</reference>
<protein>
    <submittedName>
        <fullName evidence="2">Uncharacterized protein</fullName>
    </submittedName>
</protein>
<reference evidence="2 3" key="4">
    <citation type="journal article" date="1996" name="Virology">
        <title>Analysis of 76 kb of the chlorella virus PBCV-1 330-kb genome: map positions 182 to 258.</title>
        <authorList>
            <person name="Kutish G.F."/>
            <person name="Li Y."/>
            <person name="Lu Z."/>
            <person name="Furuta M."/>
            <person name="Rock D.L."/>
            <person name="Van Etten J.L."/>
        </authorList>
    </citation>
    <scope>NUCLEOTIDE SEQUENCE [LARGE SCALE GENOMIC DNA]</scope>
</reference>
<name>Q89381_PBCV1</name>
<proteinExistence type="predicted"/>
<dbReference type="EMBL" id="JF411744">
    <property type="protein sequence ID" value="AAC96414.1"/>
    <property type="molecule type" value="Genomic_DNA"/>
</dbReference>